<accession>A0AAE1H293</accession>
<dbReference type="AlphaFoldDB" id="A0AAE1H293"/>
<gene>
    <name evidence="2" type="ORF">KUF71_022385</name>
</gene>
<feature type="domain" description="F-box" evidence="1">
    <location>
        <begin position="22"/>
        <end position="68"/>
    </location>
</feature>
<dbReference type="InterPro" id="IPR032675">
    <property type="entry name" value="LRR_dom_sf"/>
</dbReference>
<dbReference type="SUPFAM" id="SSF81383">
    <property type="entry name" value="F-box domain"/>
    <property type="match status" value="1"/>
</dbReference>
<organism evidence="2 3">
    <name type="scientific">Frankliniella fusca</name>
    <dbReference type="NCBI Taxonomy" id="407009"/>
    <lineage>
        <taxon>Eukaryota</taxon>
        <taxon>Metazoa</taxon>
        <taxon>Ecdysozoa</taxon>
        <taxon>Arthropoda</taxon>
        <taxon>Hexapoda</taxon>
        <taxon>Insecta</taxon>
        <taxon>Pterygota</taxon>
        <taxon>Neoptera</taxon>
        <taxon>Paraneoptera</taxon>
        <taxon>Thysanoptera</taxon>
        <taxon>Terebrantia</taxon>
        <taxon>Thripoidea</taxon>
        <taxon>Thripidae</taxon>
        <taxon>Frankliniella</taxon>
    </lineage>
</organism>
<sequence>MAEQESEQLDRVAGESRSAPVDLPLLLLPDDALLEVMQYLQVADLLACRLVCRRLGALALHPQLWRHQRFPERIYPDEAAPVLRLAPCFGKLVLTVPLARPLTFFTTTNCAVETLWLTMQVMDGQSAIQAGQEASLVIRNQEALGRLRRLYCSSYLGYSVDPAEAAAGEAALLATLASTSQLEELRVFDFREFSPSLAAELRRSPVKASLKVLILENSGGPKTQAFANHILSTHASTLESVELGWPSARDSNLDVSTFSILAGMPKLSKLRCVPFSGMDALAECPLLRDVTIDVSLQSLRSAAARDAAAKFLRRATQQLVKVELVYNAAYDGVDLEMALDMVQALAATGTSRVETLSLVLDSDQSGFFRPSSLWMTQALLQALPSLPALRTLKVELDEHCAHEALHMAPVQQLLASNPALRLVILARPWWLEKCDWCKVGCHPEISCDGHDYQEITIPRYENVQLSLP</sequence>
<dbReference type="EMBL" id="JAHWGI010000307">
    <property type="protein sequence ID" value="KAK3912931.1"/>
    <property type="molecule type" value="Genomic_DNA"/>
</dbReference>
<name>A0AAE1H293_9NEOP</name>
<proteinExistence type="predicted"/>
<dbReference type="Proteomes" id="UP001219518">
    <property type="component" value="Unassembled WGS sequence"/>
</dbReference>
<dbReference type="PROSITE" id="PS50181">
    <property type="entry name" value="FBOX"/>
    <property type="match status" value="1"/>
</dbReference>
<dbReference type="Gene3D" id="3.80.10.10">
    <property type="entry name" value="Ribonuclease Inhibitor"/>
    <property type="match status" value="1"/>
</dbReference>
<reference evidence="2" key="2">
    <citation type="journal article" date="2023" name="BMC Genomics">
        <title>Pest status, molecular evolution, and epigenetic factors derived from the genome assembly of Frankliniella fusca, a thysanopteran phytovirus vector.</title>
        <authorList>
            <person name="Catto M.A."/>
            <person name="Labadie P.E."/>
            <person name="Jacobson A.L."/>
            <person name="Kennedy G.G."/>
            <person name="Srinivasan R."/>
            <person name="Hunt B.G."/>
        </authorList>
    </citation>
    <scope>NUCLEOTIDE SEQUENCE</scope>
    <source>
        <strain evidence="2">PL_HMW_Pooled</strain>
    </source>
</reference>
<dbReference type="Pfam" id="PF12937">
    <property type="entry name" value="F-box-like"/>
    <property type="match status" value="1"/>
</dbReference>
<keyword evidence="3" id="KW-1185">Reference proteome</keyword>
<reference evidence="2" key="1">
    <citation type="submission" date="2021-07" db="EMBL/GenBank/DDBJ databases">
        <authorList>
            <person name="Catto M.A."/>
            <person name="Jacobson A."/>
            <person name="Kennedy G."/>
            <person name="Labadie P."/>
            <person name="Hunt B.G."/>
            <person name="Srinivasan R."/>
        </authorList>
    </citation>
    <scope>NUCLEOTIDE SEQUENCE</scope>
    <source>
        <strain evidence="2">PL_HMW_Pooled</strain>
        <tissue evidence="2">Head</tissue>
    </source>
</reference>
<dbReference type="InterPro" id="IPR001810">
    <property type="entry name" value="F-box_dom"/>
</dbReference>
<dbReference type="SMART" id="SM00256">
    <property type="entry name" value="FBOX"/>
    <property type="match status" value="1"/>
</dbReference>
<comment type="caution">
    <text evidence="2">The sequence shown here is derived from an EMBL/GenBank/DDBJ whole genome shotgun (WGS) entry which is preliminary data.</text>
</comment>
<evidence type="ECO:0000313" key="2">
    <source>
        <dbReference type="EMBL" id="KAK3912931.1"/>
    </source>
</evidence>
<dbReference type="InterPro" id="IPR036047">
    <property type="entry name" value="F-box-like_dom_sf"/>
</dbReference>
<evidence type="ECO:0000259" key="1">
    <source>
        <dbReference type="PROSITE" id="PS50181"/>
    </source>
</evidence>
<dbReference type="Gene3D" id="1.20.1280.50">
    <property type="match status" value="1"/>
</dbReference>
<protein>
    <submittedName>
        <fullName evidence="2">F-box/LRR-repeat protein 7</fullName>
    </submittedName>
</protein>
<evidence type="ECO:0000313" key="3">
    <source>
        <dbReference type="Proteomes" id="UP001219518"/>
    </source>
</evidence>